<evidence type="ECO:0000313" key="8">
    <source>
        <dbReference type="Proteomes" id="UP000050502"/>
    </source>
</evidence>
<dbReference type="InterPro" id="IPR023228">
    <property type="entry name" value="SAM_OH_AdoTrfase_N_sf"/>
</dbReference>
<comment type="caution">
    <text evidence="5">The sequence shown here is derived from an EMBL/GenBank/DDBJ whole genome shotgun (WGS) entry which is preliminary data.</text>
</comment>
<dbReference type="InterPro" id="IPR023227">
    <property type="entry name" value="SAM_OH_AdoTrfase_C_sf"/>
</dbReference>
<dbReference type="PIRSF" id="PIRSF006779">
    <property type="entry name" value="UCP006779"/>
    <property type="match status" value="1"/>
</dbReference>
<evidence type="ECO:0000313" key="7">
    <source>
        <dbReference type="Proteomes" id="UP000037784"/>
    </source>
</evidence>
<dbReference type="STRING" id="872965.SE16_11125"/>
<gene>
    <name evidence="5" type="ORF">ARMA_1467</name>
    <name evidence="6" type="ORF">SE16_11125</name>
</gene>
<keyword evidence="7" id="KW-1185">Reference proteome</keyword>
<dbReference type="InterPro" id="IPR046469">
    <property type="entry name" value="SAM_HAT_N"/>
</dbReference>
<dbReference type="OrthoDB" id="9792195at2"/>
<name>A0A0M9UCK1_9CHLR</name>
<organism evidence="5 7">
    <name type="scientific">Ardenticatena maritima</name>
    <dbReference type="NCBI Taxonomy" id="872965"/>
    <lineage>
        <taxon>Bacteria</taxon>
        <taxon>Bacillati</taxon>
        <taxon>Chloroflexota</taxon>
        <taxon>Ardenticatenia</taxon>
        <taxon>Ardenticatenales</taxon>
        <taxon>Ardenticatenaceae</taxon>
        <taxon>Ardenticatena</taxon>
    </lineage>
</organism>
<comment type="similarity">
    <text evidence="2">Belongs to the SAM hydrolase / SAM-dependent halogenase family.</text>
</comment>
<evidence type="ECO:0008006" key="9">
    <source>
        <dbReference type="Google" id="ProtNLM"/>
    </source>
</evidence>
<dbReference type="InterPro" id="IPR002747">
    <property type="entry name" value="SAM_OH_AdoTrfase"/>
</dbReference>
<protein>
    <recommendedName>
        <fullName evidence="9">Adenosyl-chloride synthase</fullName>
    </recommendedName>
</protein>
<feature type="domain" description="S-adenosyl-l-methionine hydroxide adenosyltransferase N-terminal" evidence="3">
    <location>
        <begin position="5"/>
        <end position="155"/>
    </location>
</feature>
<sequence length="273" mass="29242">MSATIALLTDFGIEDTYVGVMKGVIRGIAPNAAIVDLNHHVPPQDVRAGAFHLLVSYRYFPADTVFCVVVDPGVGTARRPIAAALRTPNGARYTFVLPDNGLLTPLLDENSLEQVVVLDNPRYHLPNVSHTFHGRDIFAPVAAHLAAGVPLADVGTPLASDAMVRLEWPHPEPHASGWVATIIHADHFGNLITNLRAEDLQPDMQKWLVVAGPVQIQGISRTFGDVPPGMPVAYIGSSGFLELAVRQGNARRQWGIGSGARVQVVRIGGKASV</sequence>
<feature type="domain" description="S-adenosyl-l-methionine hydroxide adenosyltransferase C-terminal" evidence="4">
    <location>
        <begin position="181"/>
        <end position="263"/>
    </location>
</feature>
<dbReference type="Pfam" id="PF01887">
    <property type="entry name" value="SAM_HAT_N"/>
    <property type="match status" value="1"/>
</dbReference>
<accession>A0A0M9UCK1</accession>
<dbReference type="AlphaFoldDB" id="A0A0M9UCK1"/>
<dbReference type="PANTHER" id="PTHR35092:SF1">
    <property type="entry name" value="CHLORINASE MJ1651"/>
    <property type="match status" value="1"/>
</dbReference>
<evidence type="ECO:0000256" key="2">
    <source>
        <dbReference type="ARBA" id="ARBA00024035"/>
    </source>
</evidence>
<dbReference type="EMBL" id="BBZA01000107">
    <property type="protein sequence ID" value="GAP63044.1"/>
    <property type="molecule type" value="Genomic_DNA"/>
</dbReference>
<dbReference type="EMBL" id="LGKN01000006">
    <property type="protein sequence ID" value="KPL87105.1"/>
    <property type="molecule type" value="Genomic_DNA"/>
</dbReference>
<evidence type="ECO:0000313" key="5">
    <source>
        <dbReference type="EMBL" id="GAP63044.1"/>
    </source>
</evidence>
<dbReference type="InterPro" id="IPR046470">
    <property type="entry name" value="SAM_HAT_C"/>
</dbReference>
<dbReference type="SUPFAM" id="SSF101852">
    <property type="entry name" value="Bacterial fluorinating enzyme, C-terminal domain"/>
    <property type="match status" value="1"/>
</dbReference>
<evidence type="ECO:0000256" key="1">
    <source>
        <dbReference type="ARBA" id="ARBA00022691"/>
    </source>
</evidence>
<evidence type="ECO:0000259" key="3">
    <source>
        <dbReference type="Pfam" id="PF01887"/>
    </source>
</evidence>
<dbReference type="Pfam" id="PF20257">
    <property type="entry name" value="SAM_HAT_C"/>
    <property type="match status" value="1"/>
</dbReference>
<keyword evidence="1" id="KW-0949">S-adenosyl-L-methionine</keyword>
<evidence type="ECO:0000313" key="6">
    <source>
        <dbReference type="EMBL" id="KPL87105.1"/>
    </source>
</evidence>
<dbReference type="PANTHER" id="PTHR35092">
    <property type="entry name" value="CHLORINASE MJ1651"/>
    <property type="match status" value="1"/>
</dbReference>
<proteinExistence type="inferred from homology"/>
<dbReference type="Proteomes" id="UP000050502">
    <property type="component" value="Unassembled WGS sequence"/>
</dbReference>
<reference evidence="7" key="3">
    <citation type="submission" date="2015-08" db="EMBL/GenBank/DDBJ databases">
        <title>Draft Genome Sequence of a Heterotrophic Facultative Anaerobic Bacterium Ardenticatena maritima Strain 110S.</title>
        <authorList>
            <person name="Kawaichi S."/>
            <person name="Yoshida T."/>
            <person name="Sako Y."/>
            <person name="Nakamura R."/>
        </authorList>
    </citation>
    <scope>NUCLEOTIDE SEQUENCE [LARGE SCALE GENOMIC DNA]</scope>
    <source>
        <strain evidence="7">110S</strain>
    </source>
</reference>
<dbReference type="Gene3D" id="3.40.50.10790">
    <property type="entry name" value="S-adenosyl-l-methionine hydroxide adenosyltransferase, N-terminal"/>
    <property type="match status" value="1"/>
</dbReference>
<dbReference type="Gene3D" id="2.40.30.90">
    <property type="entry name" value="Bacterial fluorinating enzyme like"/>
    <property type="match status" value="1"/>
</dbReference>
<dbReference type="SUPFAM" id="SSF102522">
    <property type="entry name" value="Bacterial fluorinating enzyme, N-terminal domain"/>
    <property type="match status" value="1"/>
</dbReference>
<reference evidence="6 8" key="2">
    <citation type="submission" date="2015-07" db="EMBL/GenBank/DDBJ databases">
        <title>Whole genome sequence of Ardenticatena maritima DSM 23922.</title>
        <authorList>
            <person name="Hemp J."/>
            <person name="Ward L.M."/>
            <person name="Pace L.A."/>
            <person name="Fischer W.W."/>
        </authorList>
    </citation>
    <scope>NUCLEOTIDE SEQUENCE [LARGE SCALE GENOMIC DNA]</scope>
    <source>
        <strain evidence="6 8">110S</strain>
    </source>
</reference>
<dbReference type="PATRIC" id="fig|872965.6.peg.2687"/>
<dbReference type="Proteomes" id="UP000037784">
    <property type="component" value="Unassembled WGS sequence"/>
</dbReference>
<dbReference type="RefSeq" id="WP_054492914.1">
    <property type="nucleotide sequence ID" value="NZ_BBZA01000107.1"/>
</dbReference>
<evidence type="ECO:0000259" key="4">
    <source>
        <dbReference type="Pfam" id="PF20257"/>
    </source>
</evidence>
<reference evidence="5" key="1">
    <citation type="journal article" date="2015" name="Genome Announc.">
        <title>Draft Genome Sequence of a Heterotrophic Facultative Anaerobic Thermophilic Bacterium, Ardenticatena maritima Strain 110ST.</title>
        <authorList>
            <person name="Kawaichi S."/>
            <person name="Yoshida T."/>
            <person name="Sako Y."/>
            <person name="Nakamura R."/>
        </authorList>
    </citation>
    <scope>NUCLEOTIDE SEQUENCE [LARGE SCALE GENOMIC DNA]</scope>
    <source>
        <strain evidence="5">110S</strain>
    </source>
</reference>